<name>A0A8A4TGC5_SULCO</name>
<gene>
    <name evidence="17" type="primary">mrdA</name>
    <name evidence="17" type="ORF">J3U87_19495</name>
</gene>
<dbReference type="Gene3D" id="3.90.1310.10">
    <property type="entry name" value="Penicillin-binding protein 2a (Domain 2)"/>
    <property type="match status" value="1"/>
</dbReference>
<evidence type="ECO:0000256" key="10">
    <source>
        <dbReference type="ARBA" id="ARBA00022984"/>
    </source>
</evidence>
<keyword evidence="9" id="KW-0133">Cell shape</keyword>
<dbReference type="GO" id="GO:0008360">
    <property type="term" value="P:regulation of cell shape"/>
    <property type="evidence" value="ECO:0007669"/>
    <property type="project" value="UniProtKB-KW"/>
</dbReference>
<accession>A0A8A4TGC5</accession>
<dbReference type="EC" id="3.4.16.4" evidence="17"/>
<keyword evidence="18" id="KW-1185">Reference proteome</keyword>
<evidence type="ECO:0000256" key="3">
    <source>
        <dbReference type="ARBA" id="ARBA00022475"/>
    </source>
</evidence>
<dbReference type="KEGG" id="scor:J3U87_19495"/>
<comment type="subcellular location">
    <subcellularLocation>
        <location evidence="2">Cell membrane</location>
    </subcellularLocation>
    <subcellularLocation>
        <location evidence="1">Membrane</location>
        <topology evidence="1">Single-pass membrane protein</topology>
    </subcellularLocation>
</comment>
<dbReference type="Proteomes" id="UP000663929">
    <property type="component" value="Chromosome"/>
</dbReference>
<dbReference type="AlphaFoldDB" id="A0A8A4TGC5"/>
<dbReference type="GO" id="GO:0071972">
    <property type="term" value="F:peptidoglycan L,D-transpeptidase activity"/>
    <property type="evidence" value="ECO:0007669"/>
    <property type="project" value="TreeGrafter"/>
</dbReference>
<evidence type="ECO:0000256" key="4">
    <source>
        <dbReference type="ARBA" id="ARBA00022519"/>
    </source>
</evidence>
<sequence length="601" mass="67879">MRLAPTPLAFQGRIFFLRWVVIFSFLMVLGGYYRIQILNQERYEELGESYRIKKRRIKATRGLIYDRAERLVTQNMPTYDLLLRRDEMEEPWRRLKPRIAEFLEAEEETLQRKYDNRSHLLSQPVTLIENISFSESMRIRRNIMRYPGLAIETTEKRHYTYGRLFPHVLGYVSEASKEALRKNPRLRLGDVVGKSGIELAYDQLLTGTDGERTIVADHRGVYHSSEITTAPQPGGDVVLTLDFELQKLAFETLEGRTGSVVMMDVKTGEVLVYVSSPTFDLNMFTEGLSQEQWQELLKRPGNPLLNRPLQGAYAPGSVFKVVTALSALQNGKITPNTTYFCNGEYKLHNHVFHCHKRGGHGHVDVSRALQGSCNVYFYNVARDLDIEQLAKTAHELGLGETTGIDLIGEKSGLVPTPRWKKQRSGKIWYPGETLSVSIGQGSLQTTPLQLLSMMSTVASEGQVIQPHLLLKSRLNETVVPNEGRKKHISTMEREYFRLVKQALWRVVNKEQGTGSRAQVPGFDVCGKTGTAQLITFSSEAEHKIDKYKNAWFAGFAPRDEAEVAIVVLVEHAGAGGAKAAPIAKILLEAYQARKNKKVDPT</sequence>
<dbReference type="GO" id="GO:0005886">
    <property type="term" value="C:plasma membrane"/>
    <property type="evidence" value="ECO:0007669"/>
    <property type="project" value="UniProtKB-SubCell"/>
</dbReference>
<keyword evidence="12 14" id="KW-0472">Membrane</keyword>
<dbReference type="InterPro" id="IPR005311">
    <property type="entry name" value="PBP_dimer"/>
</dbReference>
<keyword evidence="10" id="KW-0573">Peptidoglycan synthesis</keyword>
<keyword evidence="5 17" id="KW-0121">Carboxypeptidase</keyword>
<dbReference type="NCBIfam" id="TIGR03423">
    <property type="entry name" value="pbp2_mrdA"/>
    <property type="match status" value="1"/>
</dbReference>
<dbReference type="PANTHER" id="PTHR30627">
    <property type="entry name" value="PEPTIDOGLYCAN D,D-TRANSPEPTIDASE"/>
    <property type="match status" value="1"/>
</dbReference>
<evidence type="ECO:0000256" key="2">
    <source>
        <dbReference type="ARBA" id="ARBA00004236"/>
    </source>
</evidence>
<reference evidence="17" key="1">
    <citation type="submission" date="2021-03" db="EMBL/GenBank/DDBJ databases">
        <title>Acanthopleuribacteraceae sp. M133.</title>
        <authorList>
            <person name="Wang G."/>
        </authorList>
    </citation>
    <scope>NUCLEOTIDE SEQUENCE</scope>
    <source>
        <strain evidence="17">M133</strain>
    </source>
</reference>
<keyword evidence="3" id="KW-1003">Cell membrane</keyword>
<evidence type="ECO:0000256" key="11">
    <source>
        <dbReference type="ARBA" id="ARBA00022989"/>
    </source>
</evidence>
<evidence type="ECO:0000256" key="1">
    <source>
        <dbReference type="ARBA" id="ARBA00004167"/>
    </source>
</evidence>
<evidence type="ECO:0000256" key="9">
    <source>
        <dbReference type="ARBA" id="ARBA00022960"/>
    </source>
</evidence>
<proteinExistence type="predicted"/>
<keyword evidence="11 14" id="KW-1133">Transmembrane helix</keyword>
<feature type="transmembrane region" description="Helical" evidence="14">
    <location>
        <begin position="12"/>
        <end position="33"/>
    </location>
</feature>
<protein>
    <submittedName>
        <fullName evidence="17">Penicillin-binding protein 2</fullName>
        <ecNumber evidence="17">3.4.16.4</ecNumber>
    </submittedName>
</protein>
<dbReference type="GO" id="GO:0006508">
    <property type="term" value="P:proteolysis"/>
    <property type="evidence" value="ECO:0007669"/>
    <property type="project" value="UniProtKB-KW"/>
</dbReference>
<organism evidence="17 18">
    <name type="scientific">Sulfidibacter corallicola</name>
    <dbReference type="NCBI Taxonomy" id="2818388"/>
    <lineage>
        <taxon>Bacteria</taxon>
        <taxon>Pseudomonadati</taxon>
        <taxon>Acidobacteriota</taxon>
        <taxon>Holophagae</taxon>
        <taxon>Acanthopleuribacterales</taxon>
        <taxon>Acanthopleuribacteraceae</taxon>
        <taxon>Sulfidibacter</taxon>
    </lineage>
</organism>
<evidence type="ECO:0000256" key="14">
    <source>
        <dbReference type="SAM" id="Phobius"/>
    </source>
</evidence>
<dbReference type="Pfam" id="PF00905">
    <property type="entry name" value="Transpeptidase"/>
    <property type="match status" value="1"/>
</dbReference>
<dbReference type="PANTHER" id="PTHR30627:SF2">
    <property type="entry name" value="PEPTIDOGLYCAN D,D-TRANSPEPTIDASE MRDA"/>
    <property type="match status" value="1"/>
</dbReference>
<dbReference type="GO" id="GO:0071555">
    <property type="term" value="P:cell wall organization"/>
    <property type="evidence" value="ECO:0007669"/>
    <property type="project" value="UniProtKB-KW"/>
</dbReference>
<dbReference type="EMBL" id="CP071793">
    <property type="protein sequence ID" value="QTD47778.1"/>
    <property type="molecule type" value="Genomic_DNA"/>
</dbReference>
<evidence type="ECO:0000313" key="17">
    <source>
        <dbReference type="EMBL" id="QTD47778.1"/>
    </source>
</evidence>
<keyword evidence="8 17" id="KW-0378">Hydrolase</keyword>
<keyword evidence="6" id="KW-0645">Protease</keyword>
<evidence type="ECO:0000259" key="15">
    <source>
        <dbReference type="Pfam" id="PF00905"/>
    </source>
</evidence>
<dbReference type="SUPFAM" id="SSF56601">
    <property type="entry name" value="beta-lactamase/transpeptidase-like"/>
    <property type="match status" value="1"/>
</dbReference>
<keyword evidence="13" id="KW-0961">Cell wall biogenesis/degradation</keyword>
<dbReference type="GO" id="GO:0009002">
    <property type="term" value="F:serine-type D-Ala-D-Ala carboxypeptidase activity"/>
    <property type="evidence" value="ECO:0007669"/>
    <property type="project" value="UniProtKB-EC"/>
</dbReference>
<dbReference type="InterPro" id="IPR017790">
    <property type="entry name" value="Penicillin-binding_protein_2"/>
</dbReference>
<evidence type="ECO:0000256" key="13">
    <source>
        <dbReference type="ARBA" id="ARBA00023316"/>
    </source>
</evidence>
<dbReference type="InterPro" id="IPR036138">
    <property type="entry name" value="PBP_dimer_sf"/>
</dbReference>
<dbReference type="InterPro" id="IPR012338">
    <property type="entry name" value="Beta-lactam/transpept-like"/>
</dbReference>
<evidence type="ECO:0000256" key="8">
    <source>
        <dbReference type="ARBA" id="ARBA00022801"/>
    </source>
</evidence>
<dbReference type="InterPro" id="IPR001460">
    <property type="entry name" value="PCN-bd_Tpept"/>
</dbReference>
<dbReference type="GO" id="GO:0008658">
    <property type="term" value="F:penicillin binding"/>
    <property type="evidence" value="ECO:0007669"/>
    <property type="project" value="InterPro"/>
</dbReference>
<keyword evidence="7 14" id="KW-0812">Transmembrane</keyword>
<feature type="domain" description="Penicillin-binding protein transpeptidase" evidence="15">
    <location>
        <begin position="258"/>
        <end position="587"/>
    </location>
</feature>
<evidence type="ECO:0000256" key="5">
    <source>
        <dbReference type="ARBA" id="ARBA00022645"/>
    </source>
</evidence>
<evidence type="ECO:0000256" key="7">
    <source>
        <dbReference type="ARBA" id="ARBA00022692"/>
    </source>
</evidence>
<evidence type="ECO:0000259" key="16">
    <source>
        <dbReference type="Pfam" id="PF03717"/>
    </source>
</evidence>
<evidence type="ECO:0000256" key="6">
    <source>
        <dbReference type="ARBA" id="ARBA00022670"/>
    </source>
</evidence>
<dbReference type="InterPro" id="IPR050515">
    <property type="entry name" value="Beta-lactam/transpept"/>
</dbReference>
<dbReference type="SUPFAM" id="SSF56519">
    <property type="entry name" value="Penicillin binding protein dimerisation domain"/>
    <property type="match status" value="1"/>
</dbReference>
<dbReference type="RefSeq" id="WP_237377444.1">
    <property type="nucleotide sequence ID" value="NZ_CP071793.1"/>
</dbReference>
<dbReference type="GO" id="GO:0009252">
    <property type="term" value="P:peptidoglycan biosynthetic process"/>
    <property type="evidence" value="ECO:0007669"/>
    <property type="project" value="UniProtKB-KW"/>
</dbReference>
<dbReference type="Gene3D" id="3.40.710.10">
    <property type="entry name" value="DD-peptidase/beta-lactamase superfamily"/>
    <property type="match status" value="1"/>
</dbReference>
<keyword evidence="4" id="KW-0997">Cell inner membrane</keyword>
<evidence type="ECO:0000256" key="12">
    <source>
        <dbReference type="ARBA" id="ARBA00023136"/>
    </source>
</evidence>
<dbReference type="FunFam" id="3.40.710.10:FF:000024">
    <property type="entry name" value="Penicillin-binding protein 2"/>
    <property type="match status" value="1"/>
</dbReference>
<evidence type="ECO:0000313" key="18">
    <source>
        <dbReference type="Proteomes" id="UP000663929"/>
    </source>
</evidence>
<dbReference type="Pfam" id="PF03717">
    <property type="entry name" value="PBP_dimer"/>
    <property type="match status" value="1"/>
</dbReference>
<feature type="domain" description="Penicillin-binding protein dimerisation" evidence="16">
    <location>
        <begin position="57"/>
        <end position="221"/>
    </location>
</feature>